<protein>
    <submittedName>
        <fullName evidence="2">Valyl-tRNA synthetase</fullName>
    </submittedName>
</protein>
<accession>A0A376LKY0</accession>
<gene>
    <name evidence="2" type="ORF">NCTC7928_05626</name>
</gene>
<evidence type="ECO:0000313" key="2">
    <source>
        <dbReference type="EMBL" id="STF44876.1"/>
    </source>
</evidence>
<reference evidence="2 3" key="1">
    <citation type="submission" date="2018-06" db="EMBL/GenBank/DDBJ databases">
        <authorList>
            <consortium name="Pathogen Informatics"/>
            <person name="Doyle S."/>
        </authorList>
    </citation>
    <scope>NUCLEOTIDE SEQUENCE [LARGE SCALE GENOMIC DNA]</scope>
    <source>
        <strain evidence="2 3">NCTC7928</strain>
    </source>
</reference>
<dbReference type="EMBL" id="UGAB01000002">
    <property type="protein sequence ID" value="STF44876.1"/>
    <property type="molecule type" value="Genomic_DNA"/>
</dbReference>
<sequence>MATGLMMASPTWDDGGGEDLYLKEVTHWMPLPEPPQEVNQ</sequence>
<feature type="domain" description="DUF551" evidence="1">
    <location>
        <begin position="5"/>
        <end position="36"/>
    </location>
</feature>
<proteinExistence type="predicted"/>
<evidence type="ECO:0000259" key="1">
    <source>
        <dbReference type="Pfam" id="PF04448"/>
    </source>
</evidence>
<keyword evidence="2" id="KW-0030">Aminoacyl-tRNA synthetase</keyword>
<evidence type="ECO:0000313" key="3">
    <source>
        <dbReference type="Proteomes" id="UP000254877"/>
    </source>
</evidence>
<name>A0A376LKY0_ECOLX</name>
<organism evidence="2 3">
    <name type="scientific">Escherichia coli</name>
    <dbReference type="NCBI Taxonomy" id="562"/>
    <lineage>
        <taxon>Bacteria</taxon>
        <taxon>Pseudomonadati</taxon>
        <taxon>Pseudomonadota</taxon>
        <taxon>Gammaproteobacteria</taxon>
        <taxon>Enterobacterales</taxon>
        <taxon>Enterobacteriaceae</taxon>
        <taxon>Escherichia</taxon>
    </lineage>
</organism>
<dbReference type="Proteomes" id="UP000254877">
    <property type="component" value="Unassembled WGS sequence"/>
</dbReference>
<dbReference type="Pfam" id="PF04448">
    <property type="entry name" value="DUF551"/>
    <property type="match status" value="1"/>
</dbReference>
<dbReference type="InterPro" id="IPR007539">
    <property type="entry name" value="DUF551"/>
</dbReference>
<dbReference type="AlphaFoldDB" id="A0A376LKY0"/>
<keyword evidence="2" id="KW-0436">Ligase</keyword>
<dbReference type="GO" id="GO:0004812">
    <property type="term" value="F:aminoacyl-tRNA ligase activity"/>
    <property type="evidence" value="ECO:0007669"/>
    <property type="project" value="UniProtKB-KW"/>
</dbReference>